<name>A0A2M7H3B4_9BACT</name>
<protein>
    <recommendedName>
        <fullName evidence="1">YprB ribonuclease H-like domain-containing protein</fullName>
    </recommendedName>
</protein>
<dbReference type="AlphaFoldDB" id="A0A2M7H3B4"/>
<dbReference type="Gene3D" id="3.30.420.10">
    <property type="entry name" value="Ribonuclease H-like superfamily/Ribonuclease H"/>
    <property type="match status" value="1"/>
</dbReference>
<dbReference type="GO" id="GO:0003676">
    <property type="term" value="F:nucleic acid binding"/>
    <property type="evidence" value="ECO:0007669"/>
    <property type="project" value="InterPro"/>
</dbReference>
<reference evidence="2 3" key="1">
    <citation type="submission" date="2017-09" db="EMBL/GenBank/DDBJ databases">
        <title>Depth-based differentiation of microbial function through sediment-hosted aquifers and enrichment of novel symbionts in the deep terrestrial subsurface.</title>
        <authorList>
            <person name="Probst A.J."/>
            <person name="Ladd B."/>
            <person name="Jarett J.K."/>
            <person name="Geller-Mcgrath D.E."/>
            <person name="Sieber C.M."/>
            <person name="Emerson J.B."/>
            <person name="Anantharaman K."/>
            <person name="Thomas B.C."/>
            <person name="Malmstrom R."/>
            <person name="Stieglmeier M."/>
            <person name="Klingl A."/>
            <person name="Woyke T."/>
            <person name="Ryan C.M."/>
            <person name="Banfield J.F."/>
        </authorList>
    </citation>
    <scope>NUCLEOTIDE SEQUENCE [LARGE SCALE GENOMIC DNA]</scope>
    <source>
        <strain evidence="2">CG15_BIG_FIL_POST_REV_8_21_14_020_45_12</strain>
    </source>
</reference>
<dbReference type="Proteomes" id="UP000230292">
    <property type="component" value="Unassembled WGS sequence"/>
</dbReference>
<evidence type="ECO:0000313" key="2">
    <source>
        <dbReference type="EMBL" id="PIW36694.1"/>
    </source>
</evidence>
<dbReference type="InterPro" id="IPR036397">
    <property type="entry name" value="RNaseH_sf"/>
</dbReference>
<organism evidence="2 3">
    <name type="scientific">Candidatus Kerfeldbacteria bacterium CG15_BIG_FIL_POST_REV_8_21_14_020_45_12</name>
    <dbReference type="NCBI Taxonomy" id="2014247"/>
    <lineage>
        <taxon>Bacteria</taxon>
        <taxon>Candidatus Kerfeldiibacteriota</taxon>
    </lineage>
</organism>
<dbReference type="InterPro" id="IPR012337">
    <property type="entry name" value="RNaseH-like_sf"/>
</dbReference>
<accession>A0A2M7H3B4</accession>
<evidence type="ECO:0000313" key="3">
    <source>
        <dbReference type="Proteomes" id="UP000230292"/>
    </source>
</evidence>
<dbReference type="InterPro" id="IPR038720">
    <property type="entry name" value="YprB_RNase_H-like_dom"/>
</dbReference>
<evidence type="ECO:0000259" key="1">
    <source>
        <dbReference type="Pfam" id="PF13482"/>
    </source>
</evidence>
<comment type="caution">
    <text evidence="2">The sequence shown here is derived from an EMBL/GenBank/DDBJ whole genome shotgun (WGS) entry which is preliminary data.</text>
</comment>
<dbReference type="SUPFAM" id="SSF53098">
    <property type="entry name" value="Ribonuclease H-like"/>
    <property type="match status" value="1"/>
</dbReference>
<proteinExistence type="predicted"/>
<dbReference type="EMBL" id="PFGC01000042">
    <property type="protein sequence ID" value="PIW36694.1"/>
    <property type="molecule type" value="Genomic_DNA"/>
</dbReference>
<feature type="domain" description="YprB ribonuclease H-like" evidence="1">
    <location>
        <begin position="25"/>
        <end position="160"/>
    </location>
</feature>
<sequence length="269" mass="30905">MLDHTSSNRVVFDVETQKTFDEVGGYDNKEQLGISYIGVYSYSQNKMFGFLEDELPMLEKILIDEKPMLIGFNSKNFDVPVMQPYFPNIDLAALPHLDILEEINNTLGHRVKLDNVAQATLYKGKSGDGLDAIRWYRSGDLESLAKYCLMDVEVTRDVYEYGLKHGRIFYPSGGERKPIPVKWSDGSQSIADRLAEAFKKHESLEIEYFQVDELNKKEVVTLNVEILDYDGERFDAYCVQMNNKDKFQVSNVWAIHETGQVYAHQGQLF</sequence>
<dbReference type="Pfam" id="PF13482">
    <property type="entry name" value="RNase_H_2"/>
    <property type="match status" value="1"/>
</dbReference>
<gene>
    <name evidence="2" type="ORF">COW24_03980</name>
</gene>